<accession>A0A2R9B915</accession>
<dbReference type="GO" id="GO:0005765">
    <property type="term" value="C:lysosomal membrane"/>
    <property type="evidence" value="ECO:0007669"/>
    <property type="project" value="UniProtKB-SubCell"/>
</dbReference>
<dbReference type="GO" id="GO:0005524">
    <property type="term" value="F:ATP binding"/>
    <property type="evidence" value="ECO:0007669"/>
    <property type="project" value="UniProtKB-KW"/>
</dbReference>
<dbReference type="SUPFAM" id="SSF81653">
    <property type="entry name" value="Calcium ATPase, transduction domain A"/>
    <property type="match status" value="1"/>
</dbReference>
<dbReference type="GO" id="GO:0061462">
    <property type="term" value="P:protein localization to lysosome"/>
    <property type="evidence" value="ECO:0007669"/>
    <property type="project" value="UniProtKB-ARBA"/>
</dbReference>
<evidence type="ECO:0000256" key="10">
    <source>
        <dbReference type="ARBA" id="ARBA00023136"/>
    </source>
</evidence>
<dbReference type="SFLD" id="SFLDF00027">
    <property type="entry name" value="p-type_atpase"/>
    <property type="match status" value="1"/>
</dbReference>
<dbReference type="GO" id="GO:1900180">
    <property type="term" value="P:regulation of protein localization to nucleus"/>
    <property type="evidence" value="ECO:0007669"/>
    <property type="project" value="UniProtKB-ARBA"/>
</dbReference>
<dbReference type="NCBIfam" id="TIGR01494">
    <property type="entry name" value="ATPase_P-type"/>
    <property type="match status" value="2"/>
</dbReference>
<sequence>MSTDSSPLVGSTPTGYGTLTIGTSIDPLSSSVSSVRLSGYCGSPWRVIGYHVVVWMMAGIPLLLFRWKPLWGVRLRLRPCNLAHAETLVIEIRDKEDSSWQLFTVQVQTEAIGEGSLEPSPQAQAEDGRSQAAVGAVPEGAWKDTAQLHKSEEAKRVLRYYLFQGQRYIWIETQQAFYQVSLLDHGRSCDDVHRSRHGLSLQDQMVRKAIYGPNVISIPVKSYPQLLVDEALNPYYGFQAFSIALWLADHYYWYALCIFLISAISICLSLYKTRKQSQTLRDMVKLSMRVCVCRPGGEEEWVDSSELVPGDCLVLPQEGGLMPCDAALVAGECMVNESSLTGESIPVLKTALPEGLGPYCAETHRRHTLFCGTLILQARAYVGPHVLAVVTRTGFCTAKGGLVSSILHPRPINFKFYKHSMKFVAALSVLALLGTIYSIFILYRNRVPLNEIVIRALDLVTVVVPPALPAAMTMCTLYAQSRLRRQGIFCIHPLRINLGGKLQLVCFDKTGTLTEDGLDVMGVVPLKGQAFLPLVPEPRRLPMGPLLRALATCHALSRLQDTPVGDPMDLKMVESTGWVLEEEPAADSAFGTQVLAVMRPPLWEPQLQEEPPVPVSVLHRFPFSSALQRMSVVVAWPGATQPEAYVKGSPELVAGLCKPETVPTDFAQMLQSYTAAGYRVVALASKPLPTVPSLEAAQQLTRDTVEGDLSLLGLLVMRNLLKPQTTPVIQALRRTRIRAVMVTGDNLQTAVTVARGCGMVAPQEHLIIVHATHPERGQPASLEFLPMESPTAVNGVKDPDQAASYTVEPDPRSRHLALSGPTFGIIVKHFPKLLPKVLVQGTVFARMAPEQKTELVCELQKLQPHLSTPLFRYCVGMCGDGANDCGALKAADVGISLSQAEASVVSPFTSSMASIECVPMVIREGRCSLDTSFSVFKYMALYSLTQFISVLILYTINTNLGDLQFLAIDLVITTTVAVLMSRTGPALVLGRVRPPGALLSVPVLSSLLLQVALVTGVQLGGYFLTLAQPWFVPLNRTVPAPDNLPNYENTVVFSLSSFQYLILAAAMSKGAPFRRPLYTNVPFLVALALLSSILVGLVLVPGLLQGPLALRNITDTCFKLLLLGLVTFNFVGAFMLESVLDQCLPACLRRLRPKRASKKRFKQLERELAEQPWPPLPAGPLR</sequence>
<keyword evidence="5" id="KW-0547">Nucleotide-binding</keyword>
<keyword evidence="3 11" id="KW-0812">Transmembrane</keyword>
<dbReference type="Gene3D" id="2.70.150.10">
    <property type="entry name" value="Calcium-transporting ATPase, cytoplasmic transduction domain A"/>
    <property type="match status" value="1"/>
</dbReference>
<dbReference type="InterPro" id="IPR044492">
    <property type="entry name" value="P_typ_ATPase_HD_dom"/>
</dbReference>
<dbReference type="GO" id="GO:0016887">
    <property type="term" value="F:ATP hydrolysis activity"/>
    <property type="evidence" value="ECO:0007669"/>
    <property type="project" value="InterPro"/>
</dbReference>
<keyword evidence="7" id="KW-0460">Magnesium</keyword>
<dbReference type="InterPro" id="IPR036412">
    <property type="entry name" value="HAD-like_sf"/>
</dbReference>
<evidence type="ECO:0000313" key="14">
    <source>
        <dbReference type="Ensembl" id="ENSPPAP00000025582.1"/>
    </source>
</evidence>
<dbReference type="Pfam" id="PF00122">
    <property type="entry name" value="E1-E2_ATPase"/>
    <property type="match status" value="1"/>
</dbReference>
<evidence type="ECO:0000256" key="6">
    <source>
        <dbReference type="ARBA" id="ARBA00022840"/>
    </source>
</evidence>
<dbReference type="Bgee" id="ENSPPAG00000035775">
    <property type="expression patterns" value="Expressed in prefrontal cortex and 6 other cell types or tissues"/>
</dbReference>
<comment type="similarity">
    <text evidence="2">Belongs to the cation transport ATPase (P-type) (TC 3.A.3) family. Type V subfamily.</text>
</comment>
<gene>
    <name evidence="14" type="primary">ATP13A2</name>
</gene>
<evidence type="ECO:0000256" key="8">
    <source>
        <dbReference type="ARBA" id="ARBA00022967"/>
    </source>
</evidence>
<feature type="transmembrane region" description="Helical" evidence="11">
    <location>
        <begin position="253"/>
        <end position="271"/>
    </location>
</feature>
<feature type="domain" description="P5B-type ATPase N-terminal" evidence="13">
    <location>
        <begin position="34"/>
        <end position="170"/>
    </location>
</feature>
<keyword evidence="8" id="KW-1278">Translocase</keyword>
<dbReference type="SFLD" id="SFLDG00002">
    <property type="entry name" value="C1.7:_P-type_atpase_like"/>
    <property type="match status" value="1"/>
</dbReference>
<dbReference type="InterPro" id="IPR059000">
    <property type="entry name" value="ATPase_P-type_domA"/>
</dbReference>
<dbReference type="EMBL" id="AJFE02046664">
    <property type="status" value="NOT_ANNOTATED_CDS"/>
    <property type="molecule type" value="Genomic_DNA"/>
</dbReference>
<dbReference type="GO" id="GO:0016243">
    <property type="term" value="P:regulation of autophagosome size"/>
    <property type="evidence" value="ECO:0007669"/>
    <property type="project" value="TreeGrafter"/>
</dbReference>
<evidence type="ECO:0000256" key="9">
    <source>
        <dbReference type="ARBA" id="ARBA00022989"/>
    </source>
</evidence>
<feature type="transmembrane region" description="Helical" evidence="11">
    <location>
        <begin position="456"/>
        <end position="479"/>
    </location>
</feature>
<dbReference type="Gene3D" id="3.40.50.1000">
    <property type="entry name" value="HAD superfamily/HAD-like"/>
    <property type="match status" value="1"/>
</dbReference>
<keyword evidence="9 11" id="KW-1133">Transmembrane helix</keyword>
<feature type="transmembrane region" description="Helical" evidence="11">
    <location>
        <begin position="423"/>
        <end position="444"/>
    </location>
</feature>
<feature type="transmembrane region" description="Helical" evidence="11">
    <location>
        <begin position="231"/>
        <end position="247"/>
    </location>
</feature>
<dbReference type="Proteomes" id="UP000240080">
    <property type="component" value="Chromosome 1"/>
</dbReference>
<evidence type="ECO:0000313" key="15">
    <source>
        <dbReference type="Proteomes" id="UP000240080"/>
    </source>
</evidence>
<comment type="subcellular location">
    <subcellularLocation>
        <location evidence="1">Membrane</location>
        <topology evidence="1">Multi-pass membrane protein</topology>
    </subcellularLocation>
</comment>
<evidence type="ECO:0000256" key="5">
    <source>
        <dbReference type="ARBA" id="ARBA00022741"/>
    </source>
</evidence>
<dbReference type="GO" id="GO:0015417">
    <property type="term" value="F:ABC-type polyamine transporter activity"/>
    <property type="evidence" value="ECO:0007669"/>
    <property type="project" value="RHEA"/>
</dbReference>
<reference evidence="14" key="3">
    <citation type="submission" date="2025-09" db="UniProtKB">
        <authorList>
            <consortium name="Ensembl"/>
        </authorList>
    </citation>
    <scope>IDENTIFICATION</scope>
</reference>
<dbReference type="GO" id="GO:0010821">
    <property type="term" value="P:regulation of mitochondrion organization"/>
    <property type="evidence" value="ECO:0007669"/>
    <property type="project" value="UniProtKB-ARBA"/>
</dbReference>
<evidence type="ECO:0000259" key="12">
    <source>
        <dbReference type="Pfam" id="PF00122"/>
    </source>
</evidence>
<feature type="transmembrane region" description="Helical" evidence="11">
    <location>
        <begin position="1001"/>
        <end position="1027"/>
    </location>
</feature>
<dbReference type="InterPro" id="IPR008250">
    <property type="entry name" value="ATPase_P-typ_transduc_dom_A_sf"/>
</dbReference>
<dbReference type="GeneTree" id="ENSGT00940000159714"/>
<evidence type="ECO:0000256" key="7">
    <source>
        <dbReference type="ARBA" id="ARBA00022842"/>
    </source>
</evidence>
<dbReference type="OMA" id="SGWKDPL"/>
<dbReference type="GO" id="GO:0043025">
    <property type="term" value="C:neuronal cell body"/>
    <property type="evidence" value="ECO:0007669"/>
    <property type="project" value="UniProtKB-ARBA"/>
</dbReference>
<dbReference type="EMBL" id="AJFE02046666">
    <property type="status" value="NOT_ANNOTATED_CDS"/>
    <property type="molecule type" value="Genomic_DNA"/>
</dbReference>
<dbReference type="NCBIfam" id="TIGR01657">
    <property type="entry name" value="P-ATPase-V"/>
    <property type="match status" value="1"/>
</dbReference>
<dbReference type="GO" id="GO:0043005">
    <property type="term" value="C:neuron projection"/>
    <property type="evidence" value="ECO:0007669"/>
    <property type="project" value="UniProtKB-ARBA"/>
</dbReference>
<dbReference type="SUPFAM" id="SSF81665">
    <property type="entry name" value="Calcium ATPase, transmembrane domain M"/>
    <property type="match status" value="1"/>
</dbReference>
<dbReference type="EMBL" id="AJFE02046665">
    <property type="status" value="NOT_ANNOTATED_CDS"/>
    <property type="molecule type" value="Genomic_DNA"/>
</dbReference>
<dbReference type="GO" id="GO:0015662">
    <property type="term" value="F:P-type ion transporter activity"/>
    <property type="evidence" value="ECO:0007669"/>
    <property type="project" value="InterPro"/>
</dbReference>
<proteinExistence type="inferred from homology"/>
<evidence type="ECO:0000256" key="1">
    <source>
        <dbReference type="ARBA" id="ARBA00004141"/>
    </source>
</evidence>
<evidence type="ECO:0000256" key="3">
    <source>
        <dbReference type="ARBA" id="ARBA00022692"/>
    </source>
</evidence>
<dbReference type="AlphaFoldDB" id="A0A2R9B915"/>
<protein>
    <submittedName>
        <fullName evidence="14">ATPase cation transporting 13A2</fullName>
    </submittedName>
</protein>
<feature type="transmembrane region" description="Helical" evidence="11">
    <location>
        <begin position="1077"/>
        <end position="1100"/>
    </location>
</feature>
<evidence type="ECO:0000256" key="4">
    <source>
        <dbReference type="ARBA" id="ARBA00022723"/>
    </source>
</evidence>
<dbReference type="InterPro" id="IPR047819">
    <property type="entry name" value="P5A-ATPase_N"/>
</dbReference>
<dbReference type="Gene3D" id="1.20.1110.10">
    <property type="entry name" value="Calcium-transporting ATPase, transmembrane domain"/>
    <property type="match status" value="1"/>
</dbReference>
<dbReference type="CDD" id="cd07542">
    <property type="entry name" value="P-type_ATPase_cation"/>
    <property type="match status" value="1"/>
</dbReference>
<dbReference type="GO" id="GO:0046872">
    <property type="term" value="F:metal ion binding"/>
    <property type="evidence" value="ECO:0007669"/>
    <property type="project" value="UniProtKB-KW"/>
</dbReference>
<dbReference type="Pfam" id="PF13246">
    <property type="entry name" value="Cation_ATPase"/>
    <property type="match status" value="1"/>
</dbReference>
<evidence type="ECO:0000259" key="13">
    <source>
        <dbReference type="Pfam" id="PF12409"/>
    </source>
</evidence>
<dbReference type="InterPro" id="IPR018303">
    <property type="entry name" value="ATPase_P-typ_P_site"/>
</dbReference>
<keyword evidence="4" id="KW-0479">Metal-binding</keyword>
<dbReference type="Pfam" id="PF12409">
    <property type="entry name" value="P5-ATPase"/>
    <property type="match status" value="1"/>
</dbReference>
<dbReference type="Ensembl" id="ENSPPAT00000048411.1">
    <property type="protein sequence ID" value="ENSPPAP00000025582.1"/>
    <property type="gene ID" value="ENSPPAG00000035775.1"/>
</dbReference>
<dbReference type="InterPro" id="IPR001757">
    <property type="entry name" value="P_typ_ATPase"/>
</dbReference>
<evidence type="ECO:0000256" key="11">
    <source>
        <dbReference type="SAM" id="Phobius"/>
    </source>
</evidence>
<reference evidence="14" key="2">
    <citation type="submission" date="2025-08" db="UniProtKB">
        <authorList>
            <consortium name="Ensembl"/>
        </authorList>
    </citation>
    <scope>IDENTIFICATION</scope>
</reference>
<dbReference type="InterPro" id="IPR006544">
    <property type="entry name" value="P-type_TPase_V"/>
</dbReference>
<dbReference type="GO" id="GO:0032585">
    <property type="term" value="C:multivesicular body membrane"/>
    <property type="evidence" value="ECO:0007669"/>
    <property type="project" value="UniProtKB-SubCell"/>
</dbReference>
<keyword evidence="15" id="KW-1185">Reference proteome</keyword>
<dbReference type="SUPFAM" id="SSF56784">
    <property type="entry name" value="HAD-like"/>
    <property type="match status" value="1"/>
</dbReference>
<feature type="transmembrane region" description="Helical" evidence="11">
    <location>
        <begin position="938"/>
        <end position="957"/>
    </location>
</feature>
<feature type="transmembrane region" description="Helical" evidence="11">
    <location>
        <begin position="1120"/>
        <end position="1140"/>
    </location>
</feature>
<keyword evidence="6" id="KW-0067">ATP-binding</keyword>
<dbReference type="InterPro" id="IPR023214">
    <property type="entry name" value="HAD_sf"/>
</dbReference>
<keyword evidence="10 11" id="KW-0472">Membrane</keyword>
<dbReference type="PANTHER" id="PTHR45630">
    <property type="entry name" value="CATION-TRANSPORTING ATPASE-RELATED"/>
    <property type="match status" value="1"/>
</dbReference>
<dbReference type="Gene3D" id="3.40.1110.10">
    <property type="entry name" value="Calcium-transporting ATPase, cytoplasmic domain N"/>
    <property type="match status" value="1"/>
</dbReference>
<dbReference type="GO" id="GO:0019829">
    <property type="term" value="F:ATPase-coupled monoatomic cation transmembrane transporter activity"/>
    <property type="evidence" value="ECO:0007669"/>
    <property type="project" value="InterPro"/>
</dbReference>
<dbReference type="GO" id="GO:1903543">
    <property type="term" value="P:positive regulation of exosomal secretion"/>
    <property type="evidence" value="ECO:0007669"/>
    <property type="project" value="UniProtKB-ARBA"/>
</dbReference>
<feature type="transmembrane region" description="Helical" evidence="11">
    <location>
        <begin position="1047"/>
        <end position="1065"/>
    </location>
</feature>
<dbReference type="GO" id="GO:0006874">
    <property type="term" value="P:intracellular calcium ion homeostasis"/>
    <property type="evidence" value="ECO:0007669"/>
    <property type="project" value="TreeGrafter"/>
</dbReference>
<dbReference type="PANTHER" id="PTHR45630:SF2">
    <property type="entry name" value="POLYAMINE-TRANSPORTING ATPASE 13A2"/>
    <property type="match status" value="1"/>
</dbReference>
<dbReference type="GO" id="GO:0000421">
    <property type="term" value="C:autophagosome membrane"/>
    <property type="evidence" value="ECO:0007669"/>
    <property type="project" value="UniProtKB-SubCell"/>
</dbReference>
<dbReference type="GO" id="GO:0061909">
    <property type="term" value="P:autophagosome-lysosome fusion"/>
    <property type="evidence" value="ECO:0007669"/>
    <property type="project" value="UniProtKB-ARBA"/>
</dbReference>
<dbReference type="SFLD" id="SFLDS00003">
    <property type="entry name" value="Haloacid_Dehalogenase"/>
    <property type="match status" value="1"/>
</dbReference>
<dbReference type="GO" id="GO:0006882">
    <property type="term" value="P:intracellular zinc ion homeostasis"/>
    <property type="evidence" value="ECO:0007669"/>
    <property type="project" value="UniProtKB-ARBA"/>
</dbReference>
<dbReference type="InterPro" id="IPR047821">
    <property type="entry name" value="P5B-type_ATPase"/>
</dbReference>
<dbReference type="PROSITE" id="PS00154">
    <property type="entry name" value="ATPASE_E1_E2"/>
    <property type="match status" value="1"/>
</dbReference>
<dbReference type="PRINTS" id="PR00119">
    <property type="entry name" value="CATATPASE"/>
</dbReference>
<dbReference type="InterPro" id="IPR023299">
    <property type="entry name" value="ATPase_P-typ_cyto_dom_N"/>
</dbReference>
<evidence type="ECO:0000256" key="2">
    <source>
        <dbReference type="ARBA" id="ARBA00006000"/>
    </source>
</evidence>
<feature type="transmembrane region" description="Helical" evidence="11">
    <location>
        <begin position="47"/>
        <end position="67"/>
    </location>
</feature>
<organism evidence="14 15">
    <name type="scientific">Pan paniscus</name>
    <name type="common">Pygmy chimpanzee</name>
    <name type="synonym">Bonobo</name>
    <dbReference type="NCBI Taxonomy" id="9597"/>
    <lineage>
        <taxon>Eukaryota</taxon>
        <taxon>Metazoa</taxon>
        <taxon>Chordata</taxon>
        <taxon>Craniata</taxon>
        <taxon>Vertebrata</taxon>
        <taxon>Euteleostomi</taxon>
        <taxon>Mammalia</taxon>
        <taxon>Eutheria</taxon>
        <taxon>Euarchontoglires</taxon>
        <taxon>Primates</taxon>
        <taxon>Haplorrhini</taxon>
        <taxon>Catarrhini</taxon>
        <taxon>Hominidae</taxon>
        <taxon>Pan</taxon>
    </lineage>
</organism>
<dbReference type="InterPro" id="IPR023298">
    <property type="entry name" value="ATPase_P-typ_TM_dom_sf"/>
</dbReference>
<dbReference type="GO" id="GO:0034599">
    <property type="term" value="P:cellular response to oxidative stress"/>
    <property type="evidence" value="ECO:0007669"/>
    <property type="project" value="UniProtKB-ARBA"/>
</dbReference>
<feature type="domain" description="P-type ATPase A" evidence="12">
    <location>
        <begin position="294"/>
        <end position="405"/>
    </location>
</feature>
<reference evidence="14 15" key="1">
    <citation type="journal article" date="2012" name="Nature">
        <title>The bonobo genome compared with the chimpanzee and human genomes.</title>
        <authorList>
            <person name="Prufer K."/>
            <person name="Munch K."/>
            <person name="Hellmann I."/>
            <person name="Akagi K."/>
            <person name="Miller J.R."/>
            <person name="Walenz B."/>
            <person name="Koren S."/>
            <person name="Sutton G."/>
            <person name="Kodira C."/>
            <person name="Winer R."/>
            <person name="Knight J.R."/>
            <person name="Mullikin J.C."/>
            <person name="Meader S.J."/>
            <person name="Ponting C.P."/>
            <person name="Lunter G."/>
            <person name="Higashino S."/>
            <person name="Hobolth A."/>
            <person name="Dutheil J."/>
            <person name="Karakoc E."/>
            <person name="Alkan C."/>
            <person name="Sajjadian S."/>
            <person name="Catacchio C.R."/>
            <person name="Ventura M."/>
            <person name="Marques-Bonet T."/>
            <person name="Eichler E.E."/>
            <person name="Andre C."/>
            <person name="Atencia R."/>
            <person name="Mugisha L."/>
            <person name="Junhold J."/>
            <person name="Patterson N."/>
            <person name="Siebauer M."/>
            <person name="Good J.M."/>
            <person name="Fischer A."/>
            <person name="Ptak S.E."/>
            <person name="Lachmann M."/>
            <person name="Symer D.E."/>
            <person name="Mailund T."/>
            <person name="Schierup M.H."/>
            <person name="Andres A.M."/>
            <person name="Kelso J."/>
            <person name="Paabo S."/>
        </authorList>
    </citation>
    <scope>NUCLEOTIDE SEQUENCE [LARGE SCALE GENOMIC DNA]</scope>
</reference>
<dbReference type="GO" id="GO:1905165">
    <property type="term" value="P:regulation of lysosomal protein catabolic process"/>
    <property type="evidence" value="ECO:0007669"/>
    <property type="project" value="UniProtKB-ARBA"/>
</dbReference>
<dbReference type="SUPFAM" id="SSF81660">
    <property type="entry name" value="Metal cation-transporting ATPase, ATP-binding domain N"/>
    <property type="match status" value="1"/>
</dbReference>
<name>A0A2R9B915_PANPA</name>